<dbReference type="InterPro" id="IPR050447">
    <property type="entry name" value="Erg6_SMT_methyltransf"/>
</dbReference>
<dbReference type="GO" id="GO:0008168">
    <property type="term" value="F:methyltransferase activity"/>
    <property type="evidence" value="ECO:0007669"/>
    <property type="project" value="UniProtKB-KW"/>
</dbReference>
<dbReference type="GO" id="GO:0032259">
    <property type="term" value="P:methylation"/>
    <property type="evidence" value="ECO:0007669"/>
    <property type="project" value="UniProtKB-KW"/>
</dbReference>
<gene>
    <name evidence="3" type="ORF">ACFO8M_02855</name>
</gene>
<name>A0ABV7PVC5_9ACTN</name>
<evidence type="ECO:0000259" key="2">
    <source>
        <dbReference type="Pfam" id="PF08241"/>
    </source>
</evidence>
<dbReference type="Gene3D" id="3.40.50.150">
    <property type="entry name" value="Vaccinia Virus protein VP39"/>
    <property type="match status" value="1"/>
</dbReference>
<keyword evidence="3" id="KW-0489">Methyltransferase</keyword>
<evidence type="ECO:0000313" key="4">
    <source>
        <dbReference type="Proteomes" id="UP001595712"/>
    </source>
</evidence>
<dbReference type="PANTHER" id="PTHR44068">
    <property type="entry name" value="ZGC:194242"/>
    <property type="match status" value="1"/>
</dbReference>
<proteinExistence type="predicted"/>
<reference evidence="4" key="1">
    <citation type="journal article" date="2019" name="Int. J. Syst. Evol. Microbiol.">
        <title>The Global Catalogue of Microorganisms (GCM) 10K type strain sequencing project: providing services to taxonomists for standard genome sequencing and annotation.</title>
        <authorList>
            <consortium name="The Broad Institute Genomics Platform"/>
            <consortium name="The Broad Institute Genome Sequencing Center for Infectious Disease"/>
            <person name="Wu L."/>
            <person name="Ma J."/>
        </authorList>
    </citation>
    <scope>NUCLEOTIDE SEQUENCE [LARGE SCALE GENOMIC DNA]</scope>
    <source>
        <strain evidence="4">CGMCC 4.7396</strain>
    </source>
</reference>
<dbReference type="CDD" id="cd02440">
    <property type="entry name" value="AdoMet_MTases"/>
    <property type="match status" value="1"/>
</dbReference>
<dbReference type="EMBL" id="JBHRWO010000004">
    <property type="protein sequence ID" value="MFC3491426.1"/>
    <property type="molecule type" value="Genomic_DNA"/>
</dbReference>
<dbReference type="RefSeq" id="WP_387970201.1">
    <property type="nucleotide sequence ID" value="NZ_JBHRWO010000004.1"/>
</dbReference>
<protein>
    <submittedName>
        <fullName evidence="3">Class I SAM-dependent methyltransferase</fullName>
        <ecNumber evidence="3">2.1.1.-</ecNumber>
    </submittedName>
</protein>
<dbReference type="Pfam" id="PF08241">
    <property type="entry name" value="Methyltransf_11"/>
    <property type="match status" value="1"/>
</dbReference>
<dbReference type="PANTHER" id="PTHR44068:SF11">
    <property type="entry name" value="GERANYL DIPHOSPHATE 2-C-METHYLTRANSFERASE"/>
    <property type="match status" value="1"/>
</dbReference>
<dbReference type="InterPro" id="IPR029063">
    <property type="entry name" value="SAM-dependent_MTases_sf"/>
</dbReference>
<dbReference type="EC" id="2.1.1.-" evidence="3"/>
<keyword evidence="1 3" id="KW-0808">Transferase</keyword>
<comment type="caution">
    <text evidence="3">The sequence shown here is derived from an EMBL/GenBank/DDBJ whole genome shotgun (WGS) entry which is preliminary data.</text>
</comment>
<organism evidence="3 4">
    <name type="scientific">Glycomyces rhizosphaerae</name>
    <dbReference type="NCBI Taxonomy" id="2054422"/>
    <lineage>
        <taxon>Bacteria</taxon>
        <taxon>Bacillati</taxon>
        <taxon>Actinomycetota</taxon>
        <taxon>Actinomycetes</taxon>
        <taxon>Glycomycetales</taxon>
        <taxon>Glycomycetaceae</taxon>
        <taxon>Glycomyces</taxon>
    </lineage>
</organism>
<accession>A0ABV7PVC5</accession>
<evidence type="ECO:0000256" key="1">
    <source>
        <dbReference type="ARBA" id="ARBA00022679"/>
    </source>
</evidence>
<dbReference type="Proteomes" id="UP001595712">
    <property type="component" value="Unassembled WGS sequence"/>
</dbReference>
<dbReference type="SUPFAM" id="SSF53335">
    <property type="entry name" value="S-adenosyl-L-methionine-dependent methyltransferases"/>
    <property type="match status" value="1"/>
</dbReference>
<dbReference type="InterPro" id="IPR013216">
    <property type="entry name" value="Methyltransf_11"/>
</dbReference>
<sequence length="270" mass="29212">MKPEPDAQAQRDLMYGPFDLGSLSIFSGSFINFGYWGALEPDREITVEERVASHAELYRQVAMSLEPEPGDRLLELGCGLGVGAALVASEYDIHVSGLDRSATQLERALAINADAIKALGGALSFVRGSATDIPLDDVSVDGVFSVEMLQHVDDLAAVAREAHRVLRPGGRFAAATFFAPDGADAAAVADLLETVASGADVIRPVGEFAADLTAAGFADVSVESIGEHVWHQLDRWITQTEFRISWARNWLRCYEEGLIDYYLVTALRPE</sequence>
<keyword evidence="4" id="KW-1185">Reference proteome</keyword>
<feature type="domain" description="Methyltransferase type 11" evidence="2">
    <location>
        <begin position="74"/>
        <end position="173"/>
    </location>
</feature>
<evidence type="ECO:0000313" key="3">
    <source>
        <dbReference type="EMBL" id="MFC3491426.1"/>
    </source>
</evidence>